<organism evidence="3">
    <name type="scientific">marine metagenome</name>
    <dbReference type="NCBI Taxonomy" id="408172"/>
    <lineage>
        <taxon>unclassified sequences</taxon>
        <taxon>metagenomes</taxon>
        <taxon>ecological metagenomes</taxon>
    </lineage>
</organism>
<dbReference type="PANTHER" id="PTHR33279:SF6">
    <property type="entry name" value="SULFUR CARRIER PROTEIN YEDF-RELATED"/>
    <property type="match status" value="1"/>
</dbReference>
<dbReference type="InterPro" id="IPR001455">
    <property type="entry name" value="TusA-like"/>
</dbReference>
<evidence type="ECO:0000256" key="1">
    <source>
        <dbReference type="ARBA" id="ARBA00008984"/>
    </source>
</evidence>
<dbReference type="Gene3D" id="3.30.110.40">
    <property type="entry name" value="TusA-like domain"/>
    <property type="match status" value="1"/>
</dbReference>
<accession>A0A381XV01</accession>
<feature type="domain" description="UPF0033" evidence="2">
    <location>
        <begin position="8"/>
        <end position="32"/>
    </location>
</feature>
<dbReference type="Pfam" id="PF01206">
    <property type="entry name" value="TusA"/>
    <property type="match status" value="1"/>
</dbReference>
<dbReference type="CDD" id="cd00291">
    <property type="entry name" value="SirA_YedF_YeeD"/>
    <property type="match status" value="1"/>
</dbReference>
<sequence>MSDFDTELNCEGLNCPLPVLKTKKKIDGMSSGEILKMTSTDPGSVNDVTFWSKINGNYLLSHAEDGGVYTFFIQKK</sequence>
<dbReference type="PANTHER" id="PTHR33279">
    <property type="entry name" value="SULFUR CARRIER PROTEIN YEDF-RELATED"/>
    <property type="match status" value="1"/>
</dbReference>
<dbReference type="SUPFAM" id="SSF64307">
    <property type="entry name" value="SirA-like"/>
    <property type="match status" value="1"/>
</dbReference>
<dbReference type="PROSITE" id="PS01148">
    <property type="entry name" value="UPF0033"/>
    <property type="match status" value="1"/>
</dbReference>
<dbReference type="EMBL" id="UINC01016399">
    <property type="protein sequence ID" value="SVA68302.1"/>
    <property type="molecule type" value="Genomic_DNA"/>
</dbReference>
<evidence type="ECO:0000259" key="2">
    <source>
        <dbReference type="PROSITE" id="PS01148"/>
    </source>
</evidence>
<dbReference type="InterPro" id="IPR036868">
    <property type="entry name" value="TusA-like_sf"/>
</dbReference>
<evidence type="ECO:0000313" key="3">
    <source>
        <dbReference type="EMBL" id="SVA68302.1"/>
    </source>
</evidence>
<protein>
    <recommendedName>
        <fullName evidence="2">UPF0033 domain-containing protein</fullName>
    </recommendedName>
</protein>
<name>A0A381XV01_9ZZZZ</name>
<dbReference type="AlphaFoldDB" id="A0A381XV01"/>
<proteinExistence type="inferred from homology"/>
<reference evidence="3" key="1">
    <citation type="submission" date="2018-05" db="EMBL/GenBank/DDBJ databases">
        <authorList>
            <person name="Lanie J.A."/>
            <person name="Ng W.-L."/>
            <person name="Kazmierczak K.M."/>
            <person name="Andrzejewski T.M."/>
            <person name="Davidsen T.M."/>
            <person name="Wayne K.J."/>
            <person name="Tettelin H."/>
            <person name="Glass J.I."/>
            <person name="Rusch D."/>
            <person name="Podicherti R."/>
            <person name="Tsui H.-C.T."/>
            <person name="Winkler M.E."/>
        </authorList>
    </citation>
    <scope>NUCLEOTIDE SEQUENCE</scope>
</reference>
<comment type="similarity">
    <text evidence="1">Belongs to the sulfur carrier protein TusA family.</text>
</comment>
<gene>
    <name evidence="3" type="ORF">METZ01_LOCUS121156</name>
</gene>